<dbReference type="Proteomes" id="UP000437862">
    <property type="component" value="Chromosome"/>
</dbReference>
<feature type="transmembrane region" description="Helical" evidence="2">
    <location>
        <begin position="56"/>
        <end position="75"/>
    </location>
</feature>
<feature type="compositionally biased region" description="Basic and acidic residues" evidence="1">
    <location>
        <begin position="149"/>
        <end position="158"/>
    </location>
</feature>
<evidence type="ECO:0000256" key="2">
    <source>
        <dbReference type="SAM" id="Phobius"/>
    </source>
</evidence>
<evidence type="ECO:0000313" key="3">
    <source>
        <dbReference type="EMBL" id="QGZ40410.1"/>
    </source>
</evidence>
<proteinExistence type="predicted"/>
<organism evidence="3 4">
    <name type="scientific">Pseudoduganella flava</name>
    <dbReference type="NCBI Taxonomy" id="871742"/>
    <lineage>
        <taxon>Bacteria</taxon>
        <taxon>Pseudomonadati</taxon>
        <taxon>Pseudomonadota</taxon>
        <taxon>Betaproteobacteria</taxon>
        <taxon>Burkholderiales</taxon>
        <taxon>Oxalobacteraceae</taxon>
        <taxon>Telluria group</taxon>
        <taxon>Pseudoduganella</taxon>
    </lineage>
</organism>
<gene>
    <name evidence="3" type="ORF">GO485_16020</name>
</gene>
<dbReference type="EMBL" id="CP046904">
    <property type="protein sequence ID" value="QGZ40410.1"/>
    <property type="molecule type" value="Genomic_DNA"/>
</dbReference>
<evidence type="ECO:0000256" key="1">
    <source>
        <dbReference type="SAM" id="MobiDB-lite"/>
    </source>
</evidence>
<dbReference type="RefSeq" id="WP_145876851.1">
    <property type="nucleotide sequence ID" value="NZ_CP046904.1"/>
</dbReference>
<reference evidence="3 4" key="1">
    <citation type="submission" date="2019-12" db="EMBL/GenBank/DDBJ databases">
        <title>Draft Genome Sequences of Six Type Strains of the Genus Massilia.</title>
        <authorList>
            <person name="Miess H."/>
            <person name="Frediansyah A."/>
            <person name="Goeker M."/>
            <person name="Gross H."/>
        </authorList>
    </citation>
    <scope>NUCLEOTIDE SEQUENCE [LARGE SCALE GENOMIC DNA]</scope>
    <source>
        <strain evidence="3 4">DSM 26639</strain>
    </source>
</reference>
<feature type="region of interest" description="Disordered" evidence="1">
    <location>
        <begin position="149"/>
        <end position="184"/>
    </location>
</feature>
<keyword evidence="2" id="KW-1133">Transmembrane helix</keyword>
<dbReference type="Pfam" id="PF06210">
    <property type="entry name" value="DUF1003"/>
    <property type="match status" value="1"/>
</dbReference>
<name>A0ABX6FSQ4_9BURK</name>
<evidence type="ECO:0000313" key="4">
    <source>
        <dbReference type="Proteomes" id="UP000437862"/>
    </source>
</evidence>
<keyword evidence="2" id="KW-0472">Membrane</keyword>
<dbReference type="InterPro" id="IPR010406">
    <property type="entry name" value="DUF1003"/>
</dbReference>
<accession>A0ABX6FSQ4</accession>
<sequence>MMPNDDLSTTDPEGALPDAVNENLETISEFYARHKHEISPMQTLIERVALFFGRPGYLIGIVVFAVLWIGANLFAEQLGWDVFDEPPFFWLQGIITLNAFLTTTTVLIRQNRMARLADQHTHLDLQVSLLTDKKTSKIISLLEELRRDMPQVADKSDPEAQQLDKPANPNAVLGAIENQDREKC</sequence>
<keyword evidence="2" id="KW-0812">Transmembrane</keyword>
<feature type="transmembrane region" description="Helical" evidence="2">
    <location>
        <begin position="87"/>
        <end position="108"/>
    </location>
</feature>
<keyword evidence="4" id="KW-1185">Reference proteome</keyword>
<protein>
    <submittedName>
        <fullName evidence="3">DUF1003 domain-containing protein</fullName>
    </submittedName>
</protein>